<accession>A0ABQ4HR99</accession>
<protein>
    <submittedName>
        <fullName evidence="2">Uncharacterized protein</fullName>
    </submittedName>
</protein>
<gene>
    <name evidence="2" type="ORF">Van01_13710</name>
</gene>
<evidence type="ECO:0000313" key="2">
    <source>
        <dbReference type="EMBL" id="GIJ08157.1"/>
    </source>
</evidence>
<reference evidence="2 3" key="1">
    <citation type="submission" date="2021-01" db="EMBL/GenBank/DDBJ databases">
        <title>Whole genome shotgun sequence of Verrucosispora andamanensis NBRC 109075.</title>
        <authorList>
            <person name="Komaki H."/>
            <person name="Tamura T."/>
        </authorList>
    </citation>
    <scope>NUCLEOTIDE SEQUENCE [LARGE SCALE GENOMIC DNA]</scope>
    <source>
        <strain evidence="2 3">NBRC 109075</strain>
    </source>
</reference>
<keyword evidence="3" id="KW-1185">Reference proteome</keyword>
<evidence type="ECO:0000256" key="1">
    <source>
        <dbReference type="SAM" id="MobiDB-lite"/>
    </source>
</evidence>
<feature type="compositionally biased region" description="Low complexity" evidence="1">
    <location>
        <begin position="117"/>
        <end position="132"/>
    </location>
</feature>
<sequence length="132" mass="12930">MPSPAFARPLWPATLRALRELTRFALASLVLAVGLGGAVAVDPPAGSATGSPVSATVAVDAPASTLVAVRPVVEPGQAVDAGPGQRESASTAPSRPARAEAASTDAAGVDRVAAPVPATRPGEPTRRGPPAG</sequence>
<proteinExistence type="predicted"/>
<name>A0ABQ4HR99_9ACTN</name>
<dbReference type="EMBL" id="BOOZ01000005">
    <property type="protein sequence ID" value="GIJ08157.1"/>
    <property type="molecule type" value="Genomic_DNA"/>
</dbReference>
<evidence type="ECO:0000313" key="3">
    <source>
        <dbReference type="Proteomes" id="UP000647017"/>
    </source>
</evidence>
<feature type="region of interest" description="Disordered" evidence="1">
    <location>
        <begin position="75"/>
        <end position="132"/>
    </location>
</feature>
<feature type="compositionally biased region" description="Low complexity" evidence="1">
    <location>
        <begin position="87"/>
        <end position="104"/>
    </location>
</feature>
<dbReference type="RefSeq" id="WP_204002200.1">
    <property type="nucleotide sequence ID" value="NZ_BOOZ01000005.1"/>
</dbReference>
<organism evidence="2 3">
    <name type="scientific">Micromonospora andamanensis</name>
    <dbReference type="NCBI Taxonomy" id="1287068"/>
    <lineage>
        <taxon>Bacteria</taxon>
        <taxon>Bacillati</taxon>
        <taxon>Actinomycetota</taxon>
        <taxon>Actinomycetes</taxon>
        <taxon>Micromonosporales</taxon>
        <taxon>Micromonosporaceae</taxon>
        <taxon>Micromonospora</taxon>
    </lineage>
</organism>
<dbReference type="Proteomes" id="UP000647017">
    <property type="component" value="Unassembled WGS sequence"/>
</dbReference>
<comment type="caution">
    <text evidence="2">The sequence shown here is derived from an EMBL/GenBank/DDBJ whole genome shotgun (WGS) entry which is preliminary data.</text>
</comment>